<keyword evidence="4 6" id="KW-0472">Membrane</keyword>
<organism evidence="8 9">
    <name type="scientific">Bursaphelenchus okinawaensis</name>
    <dbReference type="NCBI Taxonomy" id="465554"/>
    <lineage>
        <taxon>Eukaryota</taxon>
        <taxon>Metazoa</taxon>
        <taxon>Ecdysozoa</taxon>
        <taxon>Nematoda</taxon>
        <taxon>Chromadorea</taxon>
        <taxon>Rhabditida</taxon>
        <taxon>Tylenchina</taxon>
        <taxon>Tylenchomorpha</taxon>
        <taxon>Aphelenchoidea</taxon>
        <taxon>Aphelenchoididae</taxon>
        <taxon>Bursaphelenchus</taxon>
    </lineage>
</organism>
<evidence type="ECO:0000259" key="7">
    <source>
        <dbReference type="Pfam" id="PF03151"/>
    </source>
</evidence>
<evidence type="ECO:0000256" key="6">
    <source>
        <dbReference type="SAM" id="Phobius"/>
    </source>
</evidence>
<dbReference type="SUPFAM" id="SSF103481">
    <property type="entry name" value="Multidrug resistance efflux transporter EmrE"/>
    <property type="match status" value="2"/>
</dbReference>
<keyword evidence="2 6" id="KW-0812">Transmembrane</keyword>
<feature type="domain" description="Sugar phosphate transporter" evidence="7">
    <location>
        <begin position="583"/>
        <end position="875"/>
    </location>
</feature>
<feature type="compositionally biased region" description="Acidic residues" evidence="5">
    <location>
        <begin position="535"/>
        <end position="544"/>
    </location>
</feature>
<dbReference type="Proteomes" id="UP000783686">
    <property type="component" value="Unassembled WGS sequence"/>
</dbReference>
<reference evidence="8" key="1">
    <citation type="submission" date="2020-09" db="EMBL/GenBank/DDBJ databases">
        <authorList>
            <person name="Kikuchi T."/>
        </authorList>
    </citation>
    <scope>NUCLEOTIDE SEQUENCE</scope>
    <source>
        <strain evidence="8">SH1</strain>
    </source>
</reference>
<dbReference type="InterPro" id="IPR050186">
    <property type="entry name" value="TPT_transporter"/>
</dbReference>
<dbReference type="InterPro" id="IPR037185">
    <property type="entry name" value="EmrE-like"/>
</dbReference>
<keyword evidence="3 6" id="KW-1133">Transmembrane helix</keyword>
<name>A0A811K5I1_9BILA</name>
<feature type="transmembrane region" description="Helical" evidence="6">
    <location>
        <begin position="858"/>
        <end position="877"/>
    </location>
</feature>
<feature type="region of interest" description="Disordered" evidence="5">
    <location>
        <begin position="341"/>
        <end position="369"/>
    </location>
</feature>
<sequence length="929" mass="106127">MEGFTLLKHGNPQERKPDPNLISPGSTTSQHKPSKPYKHPNGSVPLVSDSFDLMNFIKSKLSENEKIKNVIGIIGLQGSGKSTLLSMLAGNKPQDQFRQYIFRPATKDTTESGYYQTNGINVYINDARNVYIDCRPFNSGTILEEYNKRNRQDGKNQFKMFQADDLTLVSTMLDICHTVILSIDWFIDMNMIQELLRASLYSEFNSRKFAGYPKRTNLIVVHQRAQPTDFEVEMVKERIQILKSMFHDSRINIYGGVSMKKLGFERYNGCDEDVNYVLLDEFPLWNKDCFVEVDVHKIPFSVVVDKLKEAILTLPRYPFRLISHQRVLRLRPEEVYGKTRIRSRDKRPNFNDKDDTHETQFQPDHLPNITLKQNEPPPAEPWNDLDSILALTPASSVDSAAEIVRLLHLTTKNIKNEDFVGGLLPSEDKEMTEVDWFNYAGRVFKNHLDYYHNKYFLSNNGRLAPILLHKLKGSTRIVYKKERIQGRNERRGHRYQKQRTISEDKEEAPEEDNKTTSEVDEVESDHSSELSFTESSEDDSDSEEEEKRSKKYQRRRAASDSSTGISLMGAFSNVRQDTIFTLQVIVVCFTWYTCSSGQNVVNKLALQKFPFPLTIALSSLINNVIYSIPLMAYLHIEAITPKRSYLLKTIFPISAGRALAVGFAYFGLLKVPVSYAQTVKATMPVFTVIISRYILGERQTLRIYMSLLPIIIGVFIASITELQFNLAGLCSSLFSTFVFAGLNVLAKKVFEETRMHPVNLLSLNSQLAGLMLFPFWFYKDGLALWSTFTDPVNSKVTEPLSHFIGYLFMSGVLSFIQNLCAFTLIHQLTTLSYAISNAAKRIAVIIISLVYLRNPVTPMNFLGMLISVMGVFIYNRIKSSERTKRSKSPLIPETNDDYNSTKFLRRHDRVVHLGGMRSTNSDVKLLLSS</sequence>
<feature type="transmembrane region" description="Helical" evidence="6">
    <location>
        <begin position="609"/>
        <end position="633"/>
    </location>
</feature>
<evidence type="ECO:0000256" key="5">
    <source>
        <dbReference type="SAM" id="MobiDB-lite"/>
    </source>
</evidence>
<comment type="caution">
    <text evidence="8">The sequence shown here is derived from an EMBL/GenBank/DDBJ whole genome shotgun (WGS) entry which is preliminary data.</text>
</comment>
<dbReference type="Proteomes" id="UP000614601">
    <property type="component" value="Unassembled WGS sequence"/>
</dbReference>
<feature type="transmembrane region" description="Helical" evidence="6">
    <location>
        <begin position="831"/>
        <end position="852"/>
    </location>
</feature>
<gene>
    <name evidence="8" type="ORF">BOKJ2_LOCUS3143</name>
</gene>
<dbReference type="Gene3D" id="3.40.50.300">
    <property type="entry name" value="P-loop containing nucleotide triphosphate hydrolases"/>
    <property type="match status" value="1"/>
</dbReference>
<evidence type="ECO:0000256" key="2">
    <source>
        <dbReference type="ARBA" id="ARBA00022692"/>
    </source>
</evidence>
<evidence type="ECO:0000256" key="4">
    <source>
        <dbReference type="ARBA" id="ARBA00023136"/>
    </source>
</evidence>
<feature type="transmembrane region" description="Helical" evidence="6">
    <location>
        <begin position="645"/>
        <end position="668"/>
    </location>
</feature>
<accession>A0A811K5I1</accession>
<dbReference type="GO" id="GO:0016020">
    <property type="term" value="C:membrane"/>
    <property type="evidence" value="ECO:0007669"/>
    <property type="project" value="UniProtKB-SubCell"/>
</dbReference>
<dbReference type="InterPro" id="IPR004853">
    <property type="entry name" value="Sugar_P_trans_dom"/>
</dbReference>
<feature type="transmembrane region" description="Helical" evidence="6">
    <location>
        <begin position="803"/>
        <end position="824"/>
    </location>
</feature>
<evidence type="ECO:0000256" key="3">
    <source>
        <dbReference type="ARBA" id="ARBA00022989"/>
    </source>
</evidence>
<dbReference type="OrthoDB" id="6418713at2759"/>
<dbReference type="InterPro" id="IPR027417">
    <property type="entry name" value="P-loop_NTPase"/>
</dbReference>
<dbReference type="PANTHER" id="PTHR11132">
    <property type="entry name" value="SOLUTE CARRIER FAMILY 35"/>
    <property type="match status" value="1"/>
</dbReference>
<evidence type="ECO:0000256" key="1">
    <source>
        <dbReference type="ARBA" id="ARBA00004141"/>
    </source>
</evidence>
<protein>
    <recommendedName>
        <fullName evidence="7">Sugar phosphate transporter domain-containing protein</fullName>
    </recommendedName>
</protein>
<dbReference type="AlphaFoldDB" id="A0A811K5I1"/>
<feature type="transmembrane region" description="Helical" evidence="6">
    <location>
        <begin position="701"/>
        <end position="720"/>
    </location>
</feature>
<feature type="compositionally biased region" description="Basic and acidic residues" evidence="5">
    <location>
        <begin position="346"/>
        <end position="358"/>
    </location>
</feature>
<feature type="region of interest" description="Disordered" evidence="5">
    <location>
        <begin position="1"/>
        <end position="43"/>
    </location>
</feature>
<evidence type="ECO:0000313" key="9">
    <source>
        <dbReference type="Proteomes" id="UP000614601"/>
    </source>
</evidence>
<feature type="region of interest" description="Disordered" evidence="5">
    <location>
        <begin position="482"/>
        <end position="556"/>
    </location>
</feature>
<feature type="transmembrane region" description="Helical" evidence="6">
    <location>
        <begin position="758"/>
        <end position="778"/>
    </location>
</feature>
<keyword evidence="9" id="KW-1185">Reference proteome</keyword>
<feature type="transmembrane region" description="Helical" evidence="6">
    <location>
        <begin position="674"/>
        <end position="694"/>
    </location>
</feature>
<dbReference type="Pfam" id="PF03151">
    <property type="entry name" value="TPT"/>
    <property type="match status" value="1"/>
</dbReference>
<dbReference type="SUPFAM" id="SSF52540">
    <property type="entry name" value="P-loop containing nucleoside triphosphate hydrolases"/>
    <property type="match status" value="1"/>
</dbReference>
<comment type="subcellular location">
    <subcellularLocation>
        <location evidence="1">Membrane</location>
        <topology evidence="1">Multi-pass membrane protein</topology>
    </subcellularLocation>
</comment>
<dbReference type="EMBL" id="CAJFCW020000002">
    <property type="protein sequence ID" value="CAG9091161.1"/>
    <property type="molecule type" value="Genomic_DNA"/>
</dbReference>
<proteinExistence type="predicted"/>
<dbReference type="EMBL" id="CAJFDH010000002">
    <property type="protein sequence ID" value="CAD5210349.1"/>
    <property type="molecule type" value="Genomic_DNA"/>
</dbReference>
<evidence type="ECO:0000313" key="8">
    <source>
        <dbReference type="EMBL" id="CAD5210349.1"/>
    </source>
</evidence>
<feature type="transmembrane region" description="Helical" evidence="6">
    <location>
        <begin position="726"/>
        <end position="746"/>
    </location>
</feature>